<sequence>MVTFLIVFFALVGLNALLLFLSNSLVYRSGKFNLSLDLFFGNPDSGTARSPKIYPLNTTDSELRNAV</sequence>
<reference evidence="2 3" key="1">
    <citation type="submission" date="2016-10" db="EMBL/GenBank/DDBJ databases">
        <authorList>
            <person name="de Groot N.N."/>
        </authorList>
    </citation>
    <scope>NUCLEOTIDE SEQUENCE [LARGE SCALE GENOMIC DNA]</scope>
    <source>
        <strain evidence="2 3">DSM 21019</strain>
    </source>
</reference>
<protein>
    <submittedName>
        <fullName evidence="2">Uncharacterized protein</fullName>
    </submittedName>
</protein>
<keyword evidence="1" id="KW-1133">Transmembrane helix</keyword>
<dbReference type="EMBL" id="FOYQ01000002">
    <property type="protein sequence ID" value="SFR51131.1"/>
    <property type="molecule type" value="Genomic_DNA"/>
</dbReference>
<dbReference type="Proteomes" id="UP000199534">
    <property type="component" value="Unassembled WGS sequence"/>
</dbReference>
<keyword evidence="1" id="KW-0812">Transmembrane</keyword>
<dbReference type="RefSeq" id="WP_092982846.1">
    <property type="nucleotide sequence ID" value="NZ_FOYQ01000002.1"/>
</dbReference>
<evidence type="ECO:0000313" key="2">
    <source>
        <dbReference type="EMBL" id="SFR51131.1"/>
    </source>
</evidence>
<accession>A0A1I6H9Z4</accession>
<organism evidence="2 3">
    <name type="scientific">Robiginitalea myxolifaciens</name>
    <dbReference type="NCBI Taxonomy" id="400055"/>
    <lineage>
        <taxon>Bacteria</taxon>
        <taxon>Pseudomonadati</taxon>
        <taxon>Bacteroidota</taxon>
        <taxon>Flavobacteriia</taxon>
        <taxon>Flavobacteriales</taxon>
        <taxon>Flavobacteriaceae</taxon>
        <taxon>Robiginitalea</taxon>
    </lineage>
</organism>
<dbReference type="STRING" id="400055.SAMN04490243_2450"/>
<dbReference type="AlphaFoldDB" id="A0A1I6H9Z4"/>
<keyword evidence="1" id="KW-0472">Membrane</keyword>
<gene>
    <name evidence="2" type="ORF">SAMN04490243_2450</name>
</gene>
<keyword evidence="3" id="KW-1185">Reference proteome</keyword>
<proteinExistence type="predicted"/>
<feature type="transmembrane region" description="Helical" evidence="1">
    <location>
        <begin position="6"/>
        <end position="26"/>
    </location>
</feature>
<evidence type="ECO:0000256" key="1">
    <source>
        <dbReference type="SAM" id="Phobius"/>
    </source>
</evidence>
<evidence type="ECO:0000313" key="3">
    <source>
        <dbReference type="Proteomes" id="UP000199534"/>
    </source>
</evidence>
<name>A0A1I6H9Z4_9FLAO</name>